<organism evidence="2 3">
    <name type="scientific">Nocardioides humi</name>
    <dbReference type="NCBI Taxonomy" id="449461"/>
    <lineage>
        <taxon>Bacteria</taxon>
        <taxon>Bacillati</taxon>
        <taxon>Actinomycetota</taxon>
        <taxon>Actinomycetes</taxon>
        <taxon>Propionibacteriales</taxon>
        <taxon>Nocardioidaceae</taxon>
        <taxon>Nocardioides</taxon>
    </lineage>
</organism>
<reference evidence="2 3" key="1">
    <citation type="journal article" date="2019" name="Int. J. Syst. Evol. Microbiol.">
        <title>The Global Catalogue of Microorganisms (GCM) 10K type strain sequencing project: providing services to taxonomists for standard genome sequencing and annotation.</title>
        <authorList>
            <consortium name="The Broad Institute Genomics Platform"/>
            <consortium name="The Broad Institute Genome Sequencing Center for Infectious Disease"/>
            <person name="Wu L."/>
            <person name="Ma J."/>
        </authorList>
    </citation>
    <scope>NUCLEOTIDE SEQUENCE [LARGE SCALE GENOMIC DNA]</scope>
    <source>
        <strain evidence="2 3">JCM 14942</strain>
    </source>
</reference>
<sequence>MRSAFDISRALINGAAVASWIAVPDVASGKTARIALKTGILGVAVAGFIPTERDQDAQSLPRAASEDLREIAEDPNGQVGMEPRGIRRQWLIVGGATALSVVSHVVVARGIDISANRLRRRGIRYPRALIGAGARDRDGDRRPLLRLPLGSSAPSQYPLRGAERVACSGGGRSVGQRV</sequence>
<keyword evidence="1" id="KW-0812">Transmembrane</keyword>
<keyword evidence="3" id="KW-1185">Reference proteome</keyword>
<evidence type="ECO:0000313" key="2">
    <source>
        <dbReference type="EMBL" id="GAA1512941.1"/>
    </source>
</evidence>
<evidence type="ECO:0000256" key="1">
    <source>
        <dbReference type="SAM" id="Phobius"/>
    </source>
</evidence>
<proteinExistence type="predicted"/>
<name>A0ABN2A762_9ACTN</name>
<dbReference type="Proteomes" id="UP001500842">
    <property type="component" value="Unassembled WGS sequence"/>
</dbReference>
<feature type="transmembrane region" description="Helical" evidence="1">
    <location>
        <begin position="90"/>
        <end position="111"/>
    </location>
</feature>
<keyword evidence="1" id="KW-1133">Transmembrane helix</keyword>
<evidence type="ECO:0000313" key="3">
    <source>
        <dbReference type="Proteomes" id="UP001500842"/>
    </source>
</evidence>
<protein>
    <submittedName>
        <fullName evidence="2">Uncharacterized protein</fullName>
    </submittedName>
</protein>
<comment type="caution">
    <text evidence="2">The sequence shown here is derived from an EMBL/GenBank/DDBJ whole genome shotgun (WGS) entry which is preliminary data.</text>
</comment>
<keyword evidence="1" id="KW-0472">Membrane</keyword>
<gene>
    <name evidence="2" type="ORF">GCM10009788_16830</name>
</gene>
<dbReference type="EMBL" id="BAAAOR010000014">
    <property type="protein sequence ID" value="GAA1512941.1"/>
    <property type="molecule type" value="Genomic_DNA"/>
</dbReference>
<accession>A0ABN2A762</accession>